<dbReference type="SUPFAM" id="SSF56037">
    <property type="entry name" value="PheT/TilS domain"/>
    <property type="match status" value="1"/>
</dbReference>
<dbReference type="InterPro" id="IPR020825">
    <property type="entry name" value="Phe-tRNA_synthase-like_B3/B4"/>
</dbReference>
<dbReference type="Pfam" id="PF03483">
    <property type="entry name" value="B3_4"/>
    <property type="match status" value="1"/>
</dbReference>
<comment type="caution">
    <text evidence="2">The sequence shown here is derived from an EMBL/GenBank/DDBJ whole genome shotgun (WGS) entry which is preliminary data.</text>
</comment>
<gene>
    <name evidence="2" type="ORF">GCM10017600_56430</name>
</gene>
<feature type="domain" description="B3/B4 tRNA-binding" evidence="1">
    <location>
        <begin position="65"/>
        <end position="216"/>
    </location>
</feature>
<keyword evidence="3" id="KW-1185">Reference proteome</keyword>
<proteinExistence type="predicted"/>
<dbReference type="EMBL" id="BSEV01000015">
    <property type="protein sequence ID" value="GLK12234.1"/>
    <property type="molecule type" value="Genomic_DNA"/>
</dbReference>
<accession>A0A9W6MF36</accession>
<dbReference type="AlphaFoldDB" id="A0A9W6MF36"/>
<dbReference type="GO" id="GO:0003723">
    <property type="term" value="F:RNA binding"/>
    <property type="evidence" value="ECO:0007669"/>
    <property type="project" value="InterPro"/>
</dbReference>
<dbReference type="Gene3D" id="3.50.40.10">
    <property type="entry name" value="Phenylalanyl-trna Synthetase, Chain B, domain 3"/>
    <property type="match status" value="1"/>
</dbReference>
<name>A0A9W6MF36_9ACTN</name>
<evidence type="ECO:0000313" key="2">
    <source>
        <dbReference type="EMBL" id="GLK12234.1"/>
    </source>
</evidence>
<reference evidence="2" key="1">
    <citation type="journal article" date="2014" name="Int. J. Syst. Evol. Microbiol.">
        <title>Complete genome sequence of Corynebacterium casei LMG S-19264T (=DSM 44701T), isolated from a smear-ripened cheese.</title>
        <authorList>
            <consortium name="US DOE Joint Genome Institute (JGI-PGF)"/>
            <person name="Walter F."/>
            <person name="Albersmeier A."/>
            <person name="Kalinowski J."/>
            <person name="Ruckert C."/>
        </authorList>
    </citation>
    <scope>NUCLEOTIDE SEQUENCE</scope>
    <source>
        <strain evidence="2">VKM Ac-2007</strain>
    </source>
</reference>
<sequence length="238" mass="25787">MTGAFLMYFQHSSAIWSEHPDLAAGAVFATGIGGDVSVDSRIAKFCALAEARLATSSESEFPEIQAWRRTFSKMGLKPTQYRCASESLLRRFRKERSLPRIHPLIDLCNAISLAFAIPVAVFDVADVTASLEVRHAHGDEDYLTFSGEHENPDANEVIFADAAGRAHARRWTNRQSGLSAVRDTTATVLIVAEAMHASAAADVSELTATVADELAGVWPVITKSATLSPSTPRFDLPL</sequence>
<protein>
    <recommendedName>
        <fullName evidence="1">B3/B4 tRNA-binding domain-containing protein</fullName>
    </recommendedName>
</protein>
<dbReference type="PANTHER" id="PTHR39209:SF2">
    <property type="entry name" value="CYTOPLASMIC PROTEIN"/>
    <property type="match status" value="1"/>
</dbReference>
<reference evidence="2" key="2">
    <citation type="submission" date="2023-01" db="EMBL/GenBank/DDBJ databases">
        <authorList>
            <person name="Sun Q."/>
            <person name="Evtushenko L."/>
        </authorList>
    </citation>
    <scope>NUCLEOTIDE SEQUENCE</scope>
    <source>
        <strain evidence="2">VKM Ac-2007</strain>
    </source>
</reference>
<dbReference type="InterPro" id="IPR005146">
    <property type="entry name" value="B3/B4_tRNA-bd"/>
</dbReference>
<dbReference type="SMART" id="SM00873">
    <property type="entry name" value="B3_4"/>
    <property type="match status" value="1"/>
</dbReference>
<evidence type="ECO:0000259" key="1">
    <source>
        <dbReference type="SMART" id="SM00873"/>
    </source>
</evidence>
<dbReference type="GO" id="GO:0004826">
    <property type="term" value="F:phenylalanine-tRNA ligase activity"/>
    <property type="evidence" value="ECO:0007669"/>
    <property type="project" value="InterPro"/>
</dbReference>
<dbReference type="PANTHER" id="PTHR39209">
    <property type="match status" value="1"/>
</dbReference>
<organism evidence="2 3">
    <name type="scientific">Streptosporangium carneum</name>
    <dbReference type="NCBI Taxonomy" id="47481"/>
    <lineage>
        <taxon>Bacteria</taxon>
        <taxon>Bacillati</taxon>
        <taxon>Actinomycetota</taxon>
        <taxon>Actinomycetes</taxon>
        <taxon>Streptosporangiales</taxon>
        <taxon>Streptosporangiaceae</taxon>
        <taxon>Streptosporangium</taxon>
    </lineage>
</organism>
<dbReference type="RefSeq" id="WP_271220574.1">
    <property type="nucleotide sequence ID" value="NZ_BAAAVD010000004.1"/>
</dbReference>
<dbReference type="Proteomes" id="UP001143474">
    <property type="component" value="Unassembled WGS sequence"/>
</dbReference>
<evidence type="ECO:0000313" key="3">
    <source>
        <dbReference type="Proteomes" id="UP001143474"/>
    </source>
</evidence>